<feature type="region of interest" description="Disordered" evidence="4">
    <location>
        <begin position="957"/>
        <end position="1008"/>
    </location>
</feature>
<feature type="region of interest" description="Disordered" evidence="4">
    <location>
        <begin position="424"/>
        <end position="449"/>
    </location>
</feature>
<protein>
    <recommendedName>
        <fullName evidence="5">Janus kinase and microtubule-interacting protein C-terminal domain-containing protein</fullName>
    </recommendedName>
</protein>
<feature type="region of interest" description="Disordered" evidence="4">
    <location>
        <begin position="1374"/>
        <end position="1401"/>
    </location>
</feature>
<evidence type="ECO:0000256" key="4">
    <source>
        <dbReference type="SAM" id="MobiDB-lite"/>
    </source>
</evidence>
<proteinExistence type="inferred from homology"/>
<feature type="compositionally biased region" description="Basic and acidic residues" evidence="4">
    <location>
        <begin position="343"/>
        <end position="357"/>
    </location>
</feature>
<feature type="coiled-coil region" evidence="3">
    <location>
        <begin position="1316"/>
        <end position="1343"/>
    </location>
</feature>
<feature type="compositionally biased region" description="Polar residues" evidence="4">
    <location>
        <begin position="1374"/>
        <end position="1387"/>
    </location>
</feature>
<dbReference type="Proteomes" id="UP000438429">
    <property type="component" value="Unassembled WGS sequence"/>
</dbReference>
<feature type="region of interest" description="Disordered" evidence="4">
    <location>
        <begin position="343"/>
        <end position="378"/>
    </location>
</feature>
<evidence type="ECO:0000256" key="2">
    <source>
        <dbReference type="ARBA" id="ARBA00023054"/>
    </source>
</evidence>
<dbReference type="Pfam" id="PF16034">
    <property type="entry name" value="JAKMIP_CC3"/>
    <property type="match status" value="2"/>
</dbReference>
<dbReference type="Pfam" id="PF15030">
    <property type="entry name" value="DUF4527"/>
    <property type="match status" value="1"/>
</dbReference>
<feature type="compositionally biased region" description="Polar residues" evidence="4">
    <location>
        <begin position="358"/>
        <end position="378"/>
    </location>
</feature>
<feature type="coiled-coil region" evidence="3">
    <location>
        <begin position="584"/>
        <end position="611"/>
    </location>
</feature>
<evidence type="ECO:0000256" key="3">
    <source>
        <dbReference type="SAM" id="Coils"/>
    </source>
</evidence>
<gene>
    <name evidence="6" type="ORF">F2P81_007970</name>
</gene>
<dbReference type="GO" id="GO:0019900">
    <property type="term" value="F:kinase binding"/>
    <property type="evidence" value="ECO:0007669"/>
    <property type="project" value="InterPro"/>
</dbReference>
<evidence type="ECO:0000256" key="1">
    <source>
        <dbReference type="ARBA" id="ARBA00005239"/>
    </source>
</evidence>
<feature type="coiled-coil region" evidence="3">
    <location>
        <begin position="1059"/>
        <end position="1086"/>
    </location>
</feature>
<organism evidence="6 7">
    <name type="scientific">Scophthalmus maximus</name>
    <name type="common">Turbot</name>
    <name type="synonym">Psetta maxima</name>
    <dbReference type="NCBI Taxonomy" id="52904"/>
    <lineage>
        <taxon>Eukaryota</taxon>
        <taxon>Metazoa</taxon>
        <taxon>Chordata</taxon>
        <taxon>Craniata</taxon>
        <taxon>Vertebrata</taxon>
        <taxon>Euteleostomi</taxon>
        <taxon>Actinopterygii</taxon>
        <taxon>Neopterygii</taxon>
        <taxon>Teleostei</taxon>
        <taxon>Neoteleostei</taxon>
        <taxon>Acanthomorphata</taxon>
        <taxon>Carangaria</taxon>
        <taxon>Pleuronectiformes</taxon>
        <taxon>Pleuronectoidei</taxon>
        <taxon>Scophthalmidae</taxon>
        <taxon>Scophthalmus</taxon>
    </lineage>
</organism>
<feature type="coiled-coil region" evidence="3">
    <location>
        <begin position="1237"/>
        <end position="1271"/>
    </location>
</feature>
<feature type="region of interest" description="Disordered" evidence="4">
    <location>
        <begin position="238"/>
        <end position="261"/>
    </location>
</feature>
<feature type="compositionally biased region" description="Basic and acidic residues" evidence="4">
    <location>
        <begin position="238"/>
        <end position="251"/>
    </location>
</feature>
<name>A0A6A4T3N5_SCOMX</name>
<keyword evidence="2 3" id="KW-0175">Coiled coil</keyword>
<reference evidence="6 7" key="1">
    <citation type="submission" date="2019-06" db="EMBL/GenBank/DDBJ databases">
        <title>Draft genomes of female and male turbot (Scophthalmus maximus).</title>
        <authorList>
            <person name="Xu H."/>
            <person name="Xu X.-W."/>
            <person name="Shao C."/>
            <person name="Chen S."/>
        </authorList>
    </citation>
    <scope>NUCLEOTIDE SEQUENCE [LARGE SCALE GENOMIC DNA]</scope>
    <source>
        <strain evidence="6">Ysfricsl-2016a</strain>
        <tissue evidence="6">Blood</tissue>
    </source>
</reference>
<evidence type="ECO:0000313" key="7">
    <source>
        <dbReference type="Proteomes" id="UP000438429"/>
    </source>
</evidence>
<dbReference type="GO" id="GO:0050811">
    <property type="term" value="F:GABA receptor binding"/>
    <property type="evidence" value="ECO:0007669"/>
    <property type="project" value="TreeGrafter"/>
</dbReference>
<dbReference type="GO" id="GO:0008017">
    <property type="term" value="F:microtubule binding"/>
    <property type="evidence" value="ECO:0007669"/>
    <property type="project" value="InterPro"/>
</dbReference>
<feature type="compositionally biased region" description="Polar residues" evidence="4">
    <location>
        <begin position="1098"/>
        <end position="1108"/>
    </location>
</feature>
<feature type="domain" description="Janus kinase and microtubule-interacting protein C-terminal" evidence="5">
    <location>
        <begin position="405"/>
        <end position="525"/>
    </location>
</feature>
<feature type="compositionally biased region" description="Basic and acidic residues" evidence="4">
    <location>
        <begin position="957"/>
        <end position="982"/>
    </location>
</feature>
<evidence type="ECO:0000259" key="5">
    <source>
        <dbReference type="Pfam" id="PF16034"/>
    </source>
</evidence>
<feature type="region of interest" description="Disordered" evidence="4">
    <location>
        <begin position="1097"/>
        <end position="1119"/>
    </location>
</feature>
<feature type="compositionally biased region" description="Polar residues" evidence="4">
    <location>
        <begin position="1640"/>
        <end position="1661"/>
    </location>
</feature>
<feature type="coiled-coil region" evidence="3">
    <location>
        <begin position="1404"/>
        <end position="1438"/>
    </location>
</feature>
<dbReference type="InterPro" id="IPR031994">
    <property type="entry name" value="JAKMIP_C"/>
</dbReference>
<feature type="compositionally biased region" description="Basic and acidic residues" evidence="4">
    <location>
        <begin position="990"/>
        <end position="1004"/>
    </location>
</feature>
<comment type="caution">
    <text evidence="6">The sequence shown here is derived from an EMBL/GenBank/DDBJ whole genome shotgun (WGS) entry which is preliminary data.</text>
</comment>
<feature type="domain" description="Janus kinase and microtubule-interacting protein C-terminal" evidence="5">
    <location>
        <begin position="558"/>
        <end position="619"/>
    </location>
</feature>
<accession>A0A6A4T3N5</accession>
<dbReference type="InterPro" id="IPR024836">
    <property type="entry name" value="JAKMIP"/>
</dbReference>
<feature type="coiled-coil region" evidence="3">
    <location>
        <begin position="761"/>
        <end position="821"/>
    </location>
</feature>
<feature type="compositionally biased region" description="Polar residues" evidence="4">
    <location>
        <begin position="425"/>
        <end position="436"/>
    </location>
</feature>
<evidence type="ECO:0000313" key="6">
    <source>
        <dbReference type="EMBL" id="KAF0039735.1"/>
    </source>
</evidence>
<dbReference type="InterPro" id="IPR032771">
    <property type="entry name" value="DUF4527"/>
</dbReference>
<dbReference type="PANTHER" id="PTHR18935:SF6">
    <property type="entry name" value="JANUS KINASE AND MICROTUBULE-INTERACTING PROTEIN 1"/>
    <property type="match status" value="1"/>
</dbReference>
<feature type="region of interest" description="Disordered" evidence="4">
    <location>
        <begin position="1638"/>
        <end position="1670"/>
    </location>
</feature>
<dbReference type="EMBL" id="VEVO01000007">
    <property type="protein sequence ID" value="KAF0039735.1"/>
    <property type="molecule type" value="Genomic_DNA"/>
</dbReference>
<feature type="coiled-coil region" evidence="3">
    <location>
        <begin position="134"/>
        <end position="204"/>
    </location>
</feature>
<dbReference type="PANTHER" id="PTHR18935">
    <property type="entry name" value="GOLGIN SUBFAMILY A MEMBER 4-LIKE ISOFORM X1"/>
    <property type="match status" value="1"/>
</dbReference>
<sequence length="1920" mass="219186">MVDSVPATNEELRSKLMDDQIELQQERGKVCKLRERLQEQRQARELEQHKHAVALTDLRAKLHEEKLRETAATREALARQHEVELARAIKIRDAEVQRLQGLVNALRDGAADKLKNALLAEAREEARRAFDGERIKLQQEIQEQKTARKQADEALANALQADKAKAVDLRTAYQHHQDEVHRIKRDCEKDIRRLMDELKAKDRVVCALERELGLQAGYTQKLQLQKIALDEQLGQVREAERHNHGSPKREVMPGFGDNTDQLNNQEVEERDTRRFQLKIAELHSVIRKLEDRNALLADERNELVKRVREAESQMKPLFEKNKRLSKKNDDLLQTLQRMEEKLKNLSRENAEMKEKATSSRPPSQQSMQTQLKRPSSLTDLSHAHEEQEVEFLKMQVAEQRGIIDELTQRHVVETYFGFDEESIDSETSSLTSYNTDLTDRTPATPEEDLEETVSREESELRFRQLTREYQALQRAYALLQEQTGGSLDAEREARTREQLQVDLGSCQAKIIDLEKALAERGQVTKTRDGDRSSLVLLSLALLHVCLAALLLGWRYADQWVEEKQFLLRTNQELHDKMCALQQGESRLQAEVQDARDQNELLEFRVLELEERERRSPALNLHMSAFPDNSSSALQFYCHQQGIKDVIIPELMKKLDILGDNGNLRNEEQVAVIQAGTVISLCEKWLKQIDSTEAALTQKMIDLENDKELFSKQKGFLEEELDYRKQTLDQAYMELEATLYSALQQEQPACRAVAESLTDRQREELRLAVDKLRRQILRQSRQFDSQILQERMELLQQAQQRIRELEDRIDLQKRQIKDIEEKHLFFGLNENDHGPTSEHKRNLLEACRCIERMKLPSVEHKKQTQERERGERVWRERLQRCQRQLKAKEEEMSRQSQYFENFKAQLQHKLSLTRGREQSLQNRIYTLEKQLLDMNVSAATGMAWISAVRITAGTLTPREKQEKLTSMRGEGEGEEEKKEERMKQWQPSVLTEREGGLAGDEKKVEGQSSNESRLQGFILSLQEDLRVLLERGAEGMTERRGLMEQLHEAQENSHFLGCKVEEMRAEVHQLKLSESSLMEELEELREENVSLQPILREAANQTPSQSSTVIEPARPIPGTSSPSCSPAVCPGPSNCQSYNSTVGLSSVGSSGEVQPTLKRGIDQSHSSAVPQDHHQVAADRAQNRSDCGSKHNLSFQPLTLTTETIDECKLETWFSRGLLNLEESPSEESDALREAYKSLGLGEELKALREQRDRLQATLQHTQEQLEVVAQENTQLHLQLRKQAVELGAVQGSSREKIKSSPAQDNHIVTLAQDDLVHALNQENQALSDRIQELLAHIELREAEIKTEEELTMKTEDDLNTIMELQQKLEDCGKQNNLEEPSAPGSQHNNHHEPLQNSQQNTLPVSSLNDQVDQLTKTVQSLRAEQDELTGNIRSLREQQGEVTLSVQTQTEEKQQLTRTVWGLKEEKDCISQCLAGLRQEREQLTRTVCGLKDKQDHFIRSMSGLKEEKEQLTTSLSGLKREKEALTEHLSSGKEERDQIMQSLQSLQTERDQLSGAVLDLKEERDELTISLKCLTGQRDQEQSPHTLQDDRDTLIQSLSSLRDEKVRVERSITGLKHEEKQMLLLIQGLREERRDLQSALPSQTQTQERNPRQQLLNPTSADPVKKTDTGDYATQISQSDNHRGNSIQTVALEELNCEYIALKRGRGSKDDLSANLISVRTRYNDIRAKYDALLKKRSQTDLDVTPLKAKLSCLVVKCQERNNLLVQMMKVMRRQGCVDSTLKQQVEQLLSDAALQDYTAAFTPGIITNTGDYSAGFIQRFISNFQDYTSGFTPDQTCPAVFTPANLQTKSGFTPESGVKGRDSISERHVSISAAESSTNLQVTSAATATLKRNDNSPAPTAPPALTESLITKASQVTY</sequence>
<comment type="similarity">
    <text evidence="1">Belongs to the JAKMIP family.</text>
</comment>
<feature type="coiled-coil region" evidence="3">
    <location>
        <begin position="870"/>
        <end position="897"/>
    </location>
</feature>
<feature type="coiled-coil region" evidence="3">
    <location>
        <begin position="1502"/>
        <end position="1564"/>
    </location>
</feature>
<feature type="coiled-coil region" evidence="3">
    <location>
        <begin position="455"/>
        <end position="482"/>
    </location>
</feature>
<dbReference type="Gene3D" id="1.10.287.1490">
    <property type="match status" value="1"/>
</dbReference>